<dbReference type="RefSeq" id="WP_053332503.1">
    <property type="nucleotide sequence ID" value="NZ_JSWE01000058.1"/>
</dbReference>
<dbReference type="PANTHER" id="PTHR34653:SF1">
    <property type="entry name" value="FLAGELLAR HOOK-BASAL BODY COMPLEX PROTEIN FLIE"/>
    <property type="match status" value="1"/>
</dbReference>
<evidence type="ECO:0008006" key="6">
    <source>
        <dbReference type="Google" id="ProtNLM"/>
    </source>
</evidence>
<evidence type="ECO:0000256" key="1">
    <source>
        <dbReference type="ARBA" id="ARBA00004117"/>
    </source>
</evidence>
<dbReference type="GO" id="GO:0071973">
    <property type="term" value="P:bacterial-type flagellum-dependent cell motility"/>
    <property type="evidence" value="ECO:0007669"/>
    <property type="project" value="InterPro"/>
</dbReference>
<accession>A0A0C1R165</accession>
<comment type="similarity">
    <text evidence="2">Belongs to the FliE family.</text>
</comment>
<keyword evidence="5" id="KW-1185">Reference proteome</keyword>
<proteinExistence type="inferred from homology"/>
<dbReference type="PANTHER" id="PTHR34653">
    <property type="match status" value="1"/>
</dbReference>
<name>A0A0C1R165_9RICK</name>
<comment type="caution">
    <text evidence="4">The sequence shown here is derived from an EMBL/GenBank/DDBJ whole genome shotgun (WGS) entry which is preliminary data.</text>
</comment>
<protein>
    <recommendedName>
        <fullName evidence="6">Flagellar hook-basal body complex protein FliE</fullName>
    </recommendedName>
</protein>
<dbReference type="GO" id="GO:0003774">
    <property type="term" value="F:cytoskeletal motor activity"/>
    <property type="evidence" value="ECO:0007669"/>
    <property type="project" value="InterPro"/>
</dbReference>
<dbReference type="OrthoDB" id="8481852at2"/>
<evidence type="ECO:0000313" key="4">
    <source>
        <dbReference type="EMBL" id="KIE06010.1"/>
    </source>
</evidence>
<dbReference type="STRING" id="86105.NF27_CG01900"/>
<sequence length="128" mass="13848">MPTSKISTNHFNKAVNAYNKALTNNKAIAPSKEQQQIAQPLNVLRAGDVIDVVSKQSASFSGLVSEIVAPQIKKIQEGEKKSTKVINSKEDLVEVAAAINSAGTALDIIVTVRDKFINAYQEILKMPL</sequence>
<dbReference type="EMBL" id="JSWE01000058">
    <property type="protein sequence ID" value="KIE06010.1"/>
    <property type="molecule type" value="Genomic_DNA"/>
</dbReference>
<dbReference type="GO" id="GO:0005198">
    <property type="term" value="F:structural molecule activity"/>
    <property type="evidence" value="ECO:0007669"/>
    <property type="project" value="InterPro"/>
</dbReference>
<evidence type="ECO:0000256" key="2">
    <source>
        <dbReference type="ARBA" id="ARBA00009272"/>
    </source>
</evidence>
<dbReference type="InterPro" id="IPR001624">
    <property type="entry name" value="FliE"/>
</dbReference>
<dbReference type="GO" id="GO:0009425">
    <property type="term" value="C:bacterial-type flagellum basal body"/>
    <property type="evidence" value="ECO:0007669"/>
    <property type="project" value="UniProtKB-SubCell"/>
</dbReference>
<evidence type="ECO:0000256" key="3">
    <source>
        <dbReference type="ARBA" id="ARBA00023143"/>
    </source>
</evidence>
<dbReference type="Proteomes" id="UP000031258">
    <property type="component" value="Unassembled WGS sequence"/>
</dbReference>
<dbReference type="AlphaFoldDB" id="A0A0C1R165"/>
<comment type="subcellular location">
    <subcellularLocation>
        <location evidence="1">Bacterial flagellum basal body</location>
    </subcellularLocation>
</comment>
<evidence type="ECO:0000313" key="5">
    <source>
        <dbReference type="Proteomes" id="UP000031258"/>
    </source>
</evidence>
<dbReference type="Pfam" id="PF02049">
    <property type="entry name" value="FliE"/>
    <property type="match status" value="1"/>
</dbReference>
<organism evidence="4 5">
    <name type="scientific">Candidatus Jidaibacter acanthamoebae</name>
    <dbReference type="NCBI Taxonomy" id="86105"/>
    <lineage>
        <taxon>Bacteria</taxon>
        <taxon>Pseudomonadati</taxon>
        <taxon>Pseudomonadota</taxon>
        <taxon>Alphaproteobacteria</taxon>
        <taxon>Rickettsiales</taxon>
        <taxon>Candidatus Midichloriaceae</taxon>
        <taxon>Candidatus Jidaibacter</taxon>
    </lineage>
</organism>
<keyword evidence="3" id="KW-0975">Bacterial flagellum</keyword>
<reference evidence="4 5" key="1">
    <citation type="submission" date="2014-11" db="EMBL/GenBank/DDBJ databases">
        <title>A Rickettsiales Symbiont of Amoebae With Ancient Features.</title>
        <authorList>
            <person name="Schulz F."/>
            <person name="Martijn J."/>
            <person name="Wascher F."/>
            <person name="Kostanjsek R."/>
            <person name="Ettema T.J."/>
            <person name="Horn M."/>
        </authorList>
    </citation>
    <scope>NUCLEOTIDE SEQUENCE [LARGE SCALE GENOMIC DNA]</scope>
    <source>
        <strain evidence="4 5">UWC36</strain>
    </source>
</reference>
<gene>
    <name evidence="4" type="ORF">NF27_CG01900</name>
</gene>